<organism evidence="2">
    <name type="scientific">uncultured Thiotrichaceae bacterium</name>
    <dbReference type="NCBI Taxonomy" id="298394"/>
    <lineage>
        <taxon>Bacteria</taxon>
        <taxon>Pseudomonadati</taxon>
        <taxon>Pseudomonadota</taxon>
        <taxon>Gammaproteobacteria</taxon>
        <taxon>Thiotrichales</taxon>
        <taxon>Thiotrichaceae</taxon>
        <taxon>environmental samples</taxon>
    </lineage>
</organism>
<sequence>MGSIIVFCRKQRQSISHYSMRILKIVTLLIFFIGFTSVMPVWAKDGNIEITTFNAKKKVKHYEMNAVVMYQLSADLHRALSHGVRVNSYLNIYLGKHRSWWWNSSETIAQIVFQLRYHSLSKQYILTRADTNQSWNFRSLPRALKKMGEIKQYTLLKAPSNSASDNYYLYAQAKLSAQKLSFPLKVQSYFSNKYVMESEGVLWSLP</sequence>
<dbReference type="EMBL" id="CACVAY010000110">
    <property type="protein sequence ID" value="CAA6822650.1"/>
    <property type="molecule type" value="Genomic_DNA"/>
</dbReference>
<dbReference type="Pfam" id="PF14334">
    <property type="entry name" value="DUF4390"/>
    <property type="match status" value="1"/>
</dbReference>
<reference evidence="2" key="1">
    <citation type="submission" date="2020-01" db="EMBL/GenBank/DDBJ databases">
        <authorList>
            <person name="Meier V. D."/>
            <person name="Meier V D."/>
        </authorList>
    </citation>
    <scope>NUCLEOTIDE SEQUENCE</scope>
    <source>
        <strain evidence="2">HLG_WM_MAG_07</strain>
    </source>
</reference>
<evidence type="ECO:0000313" key="2">
    <source>
        <dbReference type="EMBL" id="CAA6822650.1"/>
    </source>
</evidence>
<feature type="transmembrane region" description="Helical" evidence="1">
    <location>
        <begin position="21"/>
        <end position="43"/>
    </location>
</feature>
<proteinExistence type="predicted"/>
<keyword evidence="1" id="KW-0472">Membrane</keyword>
<name>A0A6S6U0F9_9GAMM</name>
<protein>
    <recommendedName>
        <fullName evidence="3">DUF4390 domain-containing protein</fullName>
    </recommendedName>
</protein>
<gene>
    <name evidence="2" type="ORF">HELGO_WM6375</name>
</gene>
<dbReference type="InterPro" id="IPR025500">
    <property type="entry name" value="DUF4390"/>
</dbReference>
<accession>A0A6S6U0F9</accession>
<evidence type="ECO:0008006" key="3">
    <source>
        <dbReference type="Google" id="ProtNLM"/>
    </source>
</evidence>
<evidence type="ECO:0000256" key="1">
    <source>
        <dbReference type="SAM" id="Phobius"/>
    </source>
</evidence>
<keyword evidence="1" id="KW-1133">Transmembrane helix</keyword>
<dbReference type="AlphaFoldDB" id="A0A6S6U0F9"/>
<keyword evidence="1" id="KW-0812">Transmembrane</keyword>